<keyword evidence="1" id="KW-0175">Coiled coil</keyword>
<keyword evidence="3" id="KW-1185">Reference proteome</keyword>
<sequence>MCTFRPNALAWITLSVAALQVGCSARVGGDGRSLSQHNDELRRDNQELRQQIDETQKQLALLESELRVYREDAAGSGAIPGAVAPVFSGLEFGRYSGPIDSNGDGTDDEVRLYIKPTDQRGRTLVVPGQVKVQLLDVTGDSPEVLLEKLWEPADWDAAYRSGFTGDHYSLTLALAEELLADRDTLNVVVQLTEATRGTSREIQAVYPLHR</sequence>
<dbReference type="EMBL" id="JACHGY010000001">
    <property type="protein sequence ID" value="MBB6429406.1"/>
    <property type="molecule type" value="Genomic_DNA"/>
</dbReference>
<reference evidence="2 3" key="1">
    <citation type="submission" date="2020-08" db="EMBL/GenBank/DDBJ databases">
        <title>Genomic Encyclopedia of Type Strains, Phase IV (KMG-IV): sequencing the most valuable type-strain genomes for metagenomic binning, comparative biology and taxonomic classification.</title>
        <authorList>
            <person name="Goeker M."/>
        </authorList>
    </citation>
    <scope>NUCLEOTIDE SEQUENCE [LARGE SCALE GENOMIC DNA]</scope>
    <source>
        <strain evidence="2 3">DSM 103725</strain>
    </source>
</reference>
<dbReference type="AlphaFoldDB" id="A0A7X0LK96"/>
<feature type="coiled-coil region" evidence="1">
    <location>
        <begin position="31"/>
        <end position="72"/>
    </location>
</feature>
<accession>A0A7X0LK96</accession>
<dbReference type="Proteomes" id="UP000541810">
    <property type="component" value="Unassembled WGS sequence"/>
</dbReference>
<organism evidence="2 3">
    <name type="scientific">Algisphaera agarilytica</name>
    <dbReference type="NCBI Taxonomy" id="1385975"/>
    <lineage>
        <taxon>Bacteria</taxon>
        <taxon>Pseudomonadati</taxon>
        <taxon>Planctomycetota</taxon>
        <taxon>Phycisphaerae</taxon>
        <taxon>Phycisphaerales</taxon>
        <taxon>Phycisphaeraceae</taxon>
        <taxon>Algisphaera</taxon>
    </lineage>
</organism>
<gene>
    <name evidence="2" type="ORF">HNQ40_001212</name>
</gene>
<evidence type="ECO:0000256" key="1">
    <source>
        <dbReference type="SAM" id="Coils"/>
    </source>
</evidence>
<evidence type="ECO:0000313" key="3">
    <source>
        <dbReference type="Proteomes" id="UP000541810"/>
    </source>
</evidence>
<evidence type="ECO:0000313" key="2">
    <source>
        <dbReference type="EMBL" id="MBB6429406.1"/>
    </source>
</evidence>
<protein>
    <submittedName>
        <fullName evidence="2">Uncharacterized protein</fullName>
    </submittedName>
</protein>
<comment type="caution">
    <text evidence="2">The sequence shown here is derived from an EMBL/GenBank/DDBJ whole genome shotgun (WGS) entry which is preliminary data.</text>
</comment>
<name>A0A7X0LK96_9BACT</name>
<dbReference type="RefSeq" id="WP_184676987.1">
    <property type="nucleotide sequence ID" value="NZ_JACHGY010000001.1"/>
</dbReference>
<proteinExistence type="predicted"/>